<name>A0A4Y2EFP2_ARAVE</name>
<gene>
    <name evidence="1" type="ORF">AVEN_49955-2_1</name>
</gene>
<evidence type="ECO:0000313" key="2">
    <source>
        <dbReference type="Proteomes" id="UP000499080"/>
    </source>
</evidence>
<protein>
    <submittedName>
        <fullName evidence="1">Uncharacterized protein</fullName>
    </submittedName>
</protein>
<feature type="non-terminal residue" evidence="1">
    <location>
        <position position="1"/>
    </location>
</feature>
<accession>A0A4Y2EFP2</accession>
<comment type="caution">
    <text evidence="1">The sequence shown here is derived from an EMBL/GenBank/DDBJ whole genome shotgun (WGS) entry which is preliminary data.</text>
</comment>
<dbReference type="Proteomes" id="UP000499080">
    <property type="component" value="Unassembled WGS sequence"/>
</dbReference>
<dbReference type="AlphaFoldDB" id="A0A4Y2EFP2"/>
<keyword evidence="2" id="KW-1185">Reference proteome</keyword>
<dbReference type="EMBL" id="BGPR01000591">
    <property type="protein sequence ID" value="GBM27651.1"/>
    <property type="molecule type" value="Genomic_DNA"/>
</dbReference>
<proteinExistence type="predicted"/>
<evidence type="ECO:0000313" key="1">
    <source>
        <dbReference type="EMBL" id="GBM27651.1"/>
    </source>
</evidence>
<sequence length="103" mass="11548">TAYFLVPKLNSIELRKTESYRPGVASENLNDSGRYNSSSTEAGVLVAHHLVTADLSEGGENYHWWRKSEPHHYYSHTLTPHHTAVSRAHVVTIWDGTDVGGLY</sequence>
<organism evidence="1 2">
    <name type="scientific">Araneus ventricosus</name>
    <name type="common">Orbweaver spider</name>
    <name type="synonym">Epeira ventricosa</name>
    <dbReference type="NCBI Taxonomy" id="182803"/>
    <lineage>
        <taxon>Eukaryota</taxon>
        <taxon>Metazoa</taxon>
        <taxon>Ecdysozoa</taxon>
        <taxon>Arthropoda</taxon>
        <taxon>Chelicerata</taxon>
        <taxon>Arachnida</taxon>
        <taxon>Araneae</taxon>
        <taxon>Araneomorphae</taxon>
        <taxon>Entelegynae</taxon>
        <taxon>Araneoidea</taxon>
        <taxon>Araneidae</taxon>
        <taxon>Araneus</taxon>
    </lineage>
</organism>
<reference evidence="1 2" key="1">
    <citation type="journal article" date="2019" name="Sci. Rep.">
        <title>Orb-weaving spider Araneus ventricosus genome elucidates the spidroin gene catalogue.</title>
        <authorList>
            <person name="Kono N."/>
            <person name="Nakamura H."/>
            <person name="Ohtoshi R."/>
            <person name="Moran D.A.P."/>
            <person name="Shinohara A."/>
            <person name="Yoshida Y."/>
            <person name="Fujiwara M."/>
            <person name="Mori M."/>
            <person name="Tomita M."/>
            <person name="Arakawa K."/>
        </authorList>
    </citation>
    <scope>NUCLEOTIDE SEQUENCE [LARGE SCALE GENOMIC DNA]</scope>
</reference>